<dbReference type="EMBL" id="LR796164">
    <property type="protein sequence ID" value="CAB4122429.1"/>
    <property type="molecule type" value="Genomic_DNA"/>
</dbReference>
<proteinExistence type="predicted"/>
<protein>
    <submittedName>
        <fullName evidence="1">Uncharacterized protein</fullName>
    </submittedName>
</protein>
<accession>A0A6J5KQC7</accession>
<organism evidence="1">
    <name type="scientific">uncultured Caudovirales phage</name>
    <dbReference type="NCBI Taxonomy" id="2100421"/>
    <lineage>
        <taxon>Viruses</taxon>
        <taxon>Duplodnaviria</taxon>
        <taxon>Heunggongvirae</taxon>
        <taxon>Uroviricota</taxon>
        <taxon>Caudoviricetes</taxon>
        <taxon>Peduoviridae</taxon>
        <taxon>Maltschvirus</taxon>
        <taxon>Maltschvirus maltsch</taxon>
    </lineage>
</organism>
<name>A0A6J5KQC7_9CAUD</name>
<sequence length="142" mass="15659">MIEFQTVEQMQTRIADLEAIIVERGDIIAAQAAEIETLKAGMTPDYYYGEGVEEYCFSSVEEVLEFFEDNDPFVEPTVLSVDTAIRGPKIWVSVTPAGNEDGFQHLEHESKESAQAAVAAIAAALLKEREEDADALRAMEGE</sequence>
<reference evidence="1" key="1">
    <citation type="submission" date="2020-04" db="EMBL/GenBank/DDBJ databases">
        <authorList>
            <person name="Chiriac C."/>
            <person name="Salcher M."/>
            <person name="Ghai R."/>
            <person name="Kavagutti S V."/>
        </authorList>
    </citation>
    <scope>NUCLEOTIDE SEQUENCE</scope>
</reference>
<gene>
    <name evidence="1" type="ORF">UFOVP36_47</name>
</gene>
<evidence type="ECO:0000313" key="1">
    <source>
        <dbReference type="EMBL" id="CAB4122429.1"/>
    </source>
</evidence>